<dbReference type="AlphaFoldDB" id="A0A6V7QHI7"/>
<gene>
    <name evidence="4" type="ORF">CB5_LOCUS25598</name>
</gene>
<feature type="compositionally biased region" description="Low complexity" evidence="2">
    <location>
        <begin position="351"/>
        <end position="369"/>
    </location>
</feature>
<dbReference type="InterPro" id="IPR001878">
    <property type="entry name" value="Znf_CCHC"/>
</dbReference>
<protein>
    <recommendedName>
        <fullName evidence="3">CCHC-type domain-containing protein</fullName>
    </recommendedName>
</protein>
<dbReference type="InterPro" id="IPR005162">
    <property type="entry name" value="Retrotrans_gag_dom"/>
</dbReference>
<dbReference type="GO" id="GO:0008270">
    <property type="term" value="F:zinc ion binding"/>
    <property type="evidence" value="ECO:0007669"/>
    <property type="project" value="UniProtKB-KW"/>
</dbReference>
<dbReference type="PROSITE" id="PS50158">
    <property type="entry name" value="ZF_CCHC"/>
    <property type="match status" value="1"/>
</dbReference>
<feature type="compositionally biased region" description="Basic residues" evidence="2">
    <location>
        <begin position="263"/>
        <end position="279"/>
    </location>
</feature>
<dbReference type="Gene3D" id="4.10.60.10">
    <property type="entry name" value="Zinc finger, CCHC-type"/>
    <property type="match status" value="1"/>
</dbReference>
<name>A0A6V7QHI7_ANACO</name>
<feature type="domain" description="CCHC-type" evidence="3">
    <location>
        <begin position="329"/>
        <end position="345"/>
    </location>
</feature>
<sequence length="443" mass="50426">MPITRSQSAGADDAAHPEEAETSATSGSSEVRDLRAQLAVLTDLLAQQTAAAQRQAEVAQRQEARMKHLRTSYFSRRQLRGRPKRPATGAAFPVMAEGAERDRLMERLSEFRRCSPRMFDGENVDHWIVEKWLMHMEKLFRDTFVEERDRVWLATHFLDGEAYCWWLDIQDNPSTDLAAITWTRFKELLLAHYFPTSVKRKMEQDLRSLRQDERSVAEYVREFSRLLHCVPFVVRDDEDKARIFECGAADLQERRESLEKGRTRGPRLRVRVRRTHGGRRGIPGAGASREDAARPPSTQRGGPDRRQAPRCVICGGPHYPRQCSRSRGRCFLCGQEGHFQSDCPRSPSPAPSAASAPASPGPSQGTSSAHHQAGRSPVLRQAEGSRQARVGACMRPRLRRRRQPRMWSQVLFYFMVFELELCLIPVHRIHSLTGCFPSCMASH</sequence>
<dbReference type="Pfam" id="PF00098">
    <property type="entry name" value="zf-CCHC"/>
    <property type="match status" value="1"/>
</dbReference>
<dbReference type="PANTHER" id="PTHR34482:SF49">
    <property type="entry name" value="RETROTRANSPOSON GAG DOMAIN-CONTAINING PROTEIN"/>
    <property type="match status" value="1"/>
</dbReference>
<evidence type="ECO:0000313" key="4">
    <source>
        <dbReference type="EMBL" id="CAD1842387.1"/>
    </source>
</evidence>
<keyword evidence="1" id="KW-0862">Zinc</keyword>
<feature type="region of interest" description="Disordered" evidence="2">
    <location>
        <begin position="342"/>
        <end position="390"/>
    </location>
</feature>
<reference evidence="4" key="1">
    <citation type="submission" date="2020-07" db="EMBL/GenBank/DDBJ databases">
        <authorList>
            <person name="Lin J."/>
        </authorList>
    </citation>
    <scope>NUCLEOTIDE SEQUENCE</scope>
</reference>
<feature type="region of interest" description="Disordered" evidence="2">
    <location>
        <begin position="256"/>
        <end position="310"/>
    </location>
</feature>
<evidence type="ECO:0000256" key="2">
    <source>
        <dbReference type="SAM" id="MobiDB-lite"/>
    </source>
</evidence>
<evidence type="ECO:0000259" key="3">
    <source>
        <dbReference type="PROSITE" id="PS50158"/>
    </source>
</evidence>
<keyword evidence="1" id="KW-0863">Zinc-finger</keyword>
<organism evidence="4">
    <name type="scientific">Ananas comosus var. bracteatus</name>
    <name type="common">red pineapple</name>
    <dbReference type="NCBI Taxonomy" id="296719"/>
    <lineage>
        <taxon>Eukaryota</taxon>
        <taxon>Viridiplantae</taxon>
        <taxon>Streptophyta</taxon>
        <taxon>Embryophyta</taxon>
        <taxon>Tracheophyta</taxon>
        <taxon>Spermatophyta</taxon>
        <taxon>Magnoliopsida</taxon>
        <taxon>Liliopsida</taxon>
        <taxon>Poales</taxon>
        <taxon>Bromeliaceae</taxon>
        <taxon>Bromelioideae</taxon>
        <taxon>Ananas</taxon>
    </lineage>
</organism>
<dbReference type="PANTHER" id="PTHR34482">
    <property type="entry name" value="DNA DAMAGE-INDUCIBLE PROTEIN 1-LIKE"/>
    <property type="match status" value="1"/>
</dbReference>
<proteinExistence type="predicted"/>
<dbReference type="SUPFAM" id="SSF57756">
    <property type="entry name" value="Retrovirus zinc finger-like domains"/>
    <property type="match status" value="1"/>
</dbReference>
<dbReference type="Pfam" id="PF03732">
    <property type="entry name" value="Retrotrans_gag"/>
    <property type="match status" value="1"/>
</dbReference>
<evidence type="ECO:0000256" key="1">
    <source>
        <dbReference type="PROSITE-ProRule" id="PRU00047"/>
    </source>
</evidence>
<dbReference type="SMART" id="SM00343">
    <property type="entry name" value="ZnF_C2HC"/>
    <property type="match status" value="2"/>
</dbReference>
<accession>A0A6V7QHI7</accession>
<dbReference type="InterPro" id="IPR036875">
    <property type="entry name" value="Znf_CCHC_sf"/>
</dbReference>
<dbReference type="GO" id="GO:0003676">
    <property type="term" value="F:nucleic acid binding"/>
    <property type="evidence" value="ECO:0007669"/>
    <property type="project" value="InterPro"/>
</dbReference>
<feature type="region of interest" description="Disordered" evidence="2">
    <location>
        <begin position="1"/>
        <end position="31"/>
    </location>
</feature>
<keyword evidence="1" id="KW-0479">Metal-binding</keyword>
<dbReference type="EMBL" id="LR862136">
    <property type="protein sequence ID" value="CAD1842387.1"/>
    <property type="molecule type" value="Genomic_DNA"/>
</dbReference>